<keyword evidence="3" id="KW-0929">Antimicrobial</keyword>
<comment type="caution">
    <text evidence="7">The sequence shown here is derived from an EMBL/GenBank/DDBJ whole genome shotgun (WGS) entry which is preliminary data.</text>
</comment>
<dbReference type="EC" id="3.2.1.17" evidence="2"/>
<evidence type="ECO:0000256" key="6">
    <source>
        <dbReference type="ARBA" id="ARBA00023295"/>
    </source>
</evidence>
<feature type="non-terminal residue" evidence="7">
    <location>
        <position position="1"/>
    </location>
</feature>
<proteinExistence type="predicted"/>
<name>A0A8X6MNE9_NEPPI</name>
<dbReference type="OrthoDB" id="6337871at2759"/>
<reference evidence="7" key="1">
    <citation type="submission" date="2020-08" db="EMBL/GenBank/DDBJ databases">
        <title>Multicomponent nature underlies the extraordinary mechanical properties of spider dragline silk.</title>
        <authorList>
            <person name="Kono N."/>
            <person name="Nakamura H."/>
            <person name="Mori M."/>
            <person name="Yoshida Y."/>
            <person name="Ohtoshi R."/>
            <person name="Malay A.D."/>
            <person name="Moran D.A.P."/>
            <person name="Tomita M."/>
            <person name="Numata K."/>
            <person name="Arakawa K."/>
        </authorList>
    </citation>
    <scope>NUCLEOTIDE SEQUENCE</scope>
</reference>
<comment type="catalytic activity">
    <reaction evidence="1">
        <text>Hydrolysis of (1-&gt;4)-beta-linkages between N-acetylmuramic acid and N-acetyl-D-glucosamine residues in a peptidoglycan and between N-acetyl-D-glucosamine residues in chitodextrins.</text>
        <dbReference type="EC" id="3.2.1.17"/>
    </reaction>
</comment>
<keyword evidence="6" id="KW-0326">Glycosidase</keyword>
<dbReference type="Gene3D" id="1.10.530.10">
    <property type="match status" value="1"/>
</dbReference>
<dbReference type="GO" id="GO:0031640">
    <property type="term" value="P:killing of cells of another organism"/>
    <property type="evidence" value="ECO:0007669"/>
    <property type="project" value="UniProtKB-KW"/>
</dbReference>
<accession>A0A8X6MNE9</accession>
<gene>
    <name evidence="7" type="ORF">NPIL_46351</name>
</gene>
<sequence>ASSSCNLTIGCKSKGADDYFCGPFWISWAYWYDGGRHGNTGKPEGRYFFICSLSLRYASAAYFNHF</sequence>
<dbReference type="EMBL" id="BMAW01095288">
    <property type="protein sequence ID" value="GFS69577.1"/>
    <property type="molecule type" value="Genomic_DNA"/>
</dbReference>
<evidence type="ECO:0000256" key="2">
    <source>
        <dbReference type="ARBA" id="ARBA00012732"/>
    </source>
</evidence>
<dbReference type="Proteomes" id="UP000887013">
    <property type="component" value="Unassembled WGS sequence"/>
</dbReference>
<dbReference type="Pfam" id="PF05497">
    <property type="entry name" value="Destabilase"/>
    <property type="match status" value="1"/>
</dbReference>
<evidence type="ECO:0000256" key="4">
    <source>
        <dbReference type="ARBA" id="ARBA00022638"/>
    </source>
</evidence>
<evidence type="ECO:0000256" key="3">
    <source>
        <dbReference type="ARBA" id="ARBA00022529"/>
    </source>
</evidence>
<evidence type="ECO:0000256" key="5">
    <source>
        <dbReference type="ARBA" id="ARBA00022801"/>
    </source>
</evidence>
<keyword evidence="4" id="KW-0081">Bacteriolytic enzyme</keyword>
<evidence type="ECO:0000256" key="1">
    <source>
        <dbReference type="ARBA" id="ARBA00000632"/>
    </source>
</evidence>
<organism evidence="7 8">
    <name type="scientific">Nephila pilipes</name>
    <name type="common">Giant wood spider</name>
    <name type="synonym">Nephila maculata</name>
    <dbReference type="NCBI Taxonomy" id="299642"/>
    <lineage>
        <taxon>Eukaryota</taxon>
        <taxon>Metazoa</taxon>
        <taxon>Ecdysozoa</taxon>
        <taxon>Arthropoda</taxon>
        <taxon>Chelicerata</taxon>
        <taxon>Arachnida</taxon>
        <taxon>Araneae</taxon>
        <taxon>Araneomorphae</taxon>
        <taxon>Entelegynae</taxon>
        <taxon>Araneoidea</taxon>
        <taxon>Nephilidae</taxon>
        <taxon>Nephila</taxon>
    </lineage>
</organism>
<evidence type="ECO:0000313" key="7">
    <source>
        <dbReference type="EMBL" id="GFS69577.1"/>
    </source>
</evidence>
<dbReference type="PROSITE" id="PS51909">
    <property type="entry name" value="LYSOZYME_I"/>
    <property type="match status" value="1"/>
</dbReference>
<dbReference type="InterPro" id="IPR008597">
    <property type="entry name" value="Invert_lysozyme"/>
</dbReference>
<dbReference type="AlphaFoldDB" id="A0A8X6MNE9"/>
<evidence type="ECO:0000313" key="8">
    <source>
        <dbReference type="Proteomes" id="UP000887013"/>
    </source>
</evidence>
<dbReference type="GO" id="GO:0042742">
    <property type="term" value="P:defense response to bacterium"/>
    <property type="evidence" value="ECO:0007669"/>
    <property type="project" value="UniProtKB-KW"/>
</dbReference>
<dbReference type="GO" id="GO:0003796">
    <property type="term" value="F:lysozyme activity"/>
    <property type="evidence" value="ECO:0007669"/>
    <property type="project" value="UniProtKB-EC"/>
</dbReference>
<protein>
    <recommendedName>
        <fullName evidence="2">lysozyme</fullName>
        <ecNumber evidence="2">3.2.1.17</ecNumber>
    </recommendedName>
</protein>
<keyword evidence="5" id="KW-0378">Hydrolase</keyword>
<keyword evidence="8" id="KW-1185">Reference proteome</keyword>